<evidence type="ECO:0000256" key="5">
    <source>
        <dbReference type="ARBA" id="ARBA00022741"/>
    </source>
</evidence>
<evidence type="ECO:0000256" key="2">
    <source>
        <dbReference type="ARBA" id="ARBA00020953"/>
    </source>
</evidence>
<dbReference type="Gene3D" id="3.40.50.300">
    <property type="entry name" value="P-loop containing nucleotide triphosphate hydrolases"/>
    <property type="match status" value="2"/>
</dbReference>
<gene>
    <name evidence="8" type="primary">der</name>
    <name evidence="12" type="ORF">M2A_2282</name>
</gene>
<evidence type="ECO:0000256" key="6">
    <source>
        <dbReference type="ARBA" id="ARBA00023134"/>
    </source>
</evidence>
<dbReference type="RefSeq" id="WP_045447470.1">
    <property type="nucleotide sequence ID" value="NZ_BBIO01000012.1"/>
</dbReference>
<dbReference type="PROSITE" id="PS51712">
    <property type="entry name" value="G_ENGA"/>
    <property type="match status" value="2"/>
</dbReference>
<dbReference type="Pfam" id="PF01926">
    <property type="entry name" value="MMR_HSR1"/>
    <property type="match status" value="2"/>
</dbReference>
<protein>
    <recommendedName>
        <fullName evidence="2 8">GTPase Der</fullName>
    </recommendedName>
    <alternativeName>
        <fullName evidence="7 8">GTP-binding protein EngA</fullName>
    </alternativeName>
</protein>
<dbReference type="HAMAP" id="MF_00195">
    <property type="entry name" value="GTPase_Der"/>
    <property type="match status" value="1"/>
</dbReference>
<dbReference type="EMBL" id="BBIO01000012">
    <property type="protein sequence ID" value="GAK45783.1"/>
    <property type="molecule type" value="Genomic_DNA"/>
</dbReference>
<comment type="function">
    <text evidence="8 10">GTPase that plays an essential role in the late steps of ribosome biogenesis.</text>
</comment>
<accession>A0A081BCL5</accession>
<keyword evidence="5 8" id="KW-0547">Nucleotide-binding</keyword>
<dbReference type="InterPro" id="IPR016484">
    <property type="entry name" value="GTPase_Der"/>
</dbReference>
<evidence type="ECO:0000256" key="4">
    <source>
        <dbReference type="ARBA" id="ARBA00022737"/>
    </source>
</evidence>
<dbReference type="InterPro" id="IPR032859">
    <property type="entry name" value="KH_dom-like"/>
</dbReference>
<evidence type="ECO:0000256" key="9">
    <source>
        <dbReference type="PROSITE-ProRule" id="PRU01049"/>
    </source>
</evidence>
<feature type="binding site" evidence="8">
    <location>
        <begin position="319"/>
        <end position="322"/>
    </location>
    <ligand>
        <name>GTP</name>
        <dbReference type="ChEBI" id="CHEBI:37565"/>
        <label>2</label>
    </ligand>
</feature>
<keyword evidence="6 8" id="KW-0342">GTP-binding</keyword>
<evidence type="ECO:0000256" key="1">
    <source>
        <dbReference type="ARBA" id="ARBA00008279"/>
    </source>
</evidence>
<name>A0A081BCL5_9HYPH</name>
<feature type="domain" description="EngA-type G" evidence="11">
    <location>
        <begin position="3"/>
        <end position="167"/>
    </location>
</feature>
<dbReference type="PANTHER" id="PTHR43834">
    <property type="entry name" value="GTPASE DER"/>
    <property type="match status" value="1"/>
</dbReference>
<dbReference type="AlphaFoldDB" id="A0A081BCL5"/>
<evidence type="ECO:0000313" key="12">
    <source>
        <dbReference type="EMBL" id="GAK45783.1"/>
    </source>
</evidence>
<proteinExistence type="inferred from homology"/>
<dbReference type="PANTHER" id="PTHR43834:SF6">
    <property type="entry name" value="GTPASE DER"/>
    <property type="match status" value="1"/>
</dbReference>
<dbReference type="PRINTS" id="PR00326">
    <property type="entry name" value="GTP1OBG"/>
</dbReference>
<dbReference type="InterPro" id="IPR006073">
    <property type="entry name" value="GTP-bd"/>
</dbReference>
<dbReference type="PIRSF" id="PIRSF006485">
    <property type="entry name" value="GTP-binding_EngA"/>
    <property type="match status" value="1"/>
</dbReference>
<dbReference type="STRING" id="1333998.M2A_2282"/>
<evidence type="ECO:0000313" key="13">
    <source>
        <dbReference type="Proteomes" id="UP000028702"/>
    </source>
</evidence>
<dbReference type="InterPro" id="IPR031166">
    <property type="entry name" value="G_ENGA"/>
</dbReference>
<dbReference type="CDD" id="cd01894">
    <property type="entry name" value="EngA1"/>
    <property type="match status" value="1"/>
</dbReference>
<organism evidence="12 13">
    <name type="scientific">Tepidicaulis marinus</name>
    <dbReference type="NCBI Taxonomy" id="1333998"/>
    <lineage>
        <taxon>Bacteria</taxon>
        <taxon>Pseudomonadati</taxon>
        <taxon>Pseudomonadota</taxon>
        <taxon>Alphaproteobacteria</taxon>
        <taxon>Hyphomicrobiales</taxon>
        <taxon>Parvibaculaceae</taxon>
        <taxon>Tepidicaulis</taxon>
    </lineage>
</organism>
<comment type="subunit">
    <text evidence="8">Associates with the 50S ribosomal subunit.</text>
</comment>
<dbReference type="eggNOG" id="COG1160">
    <property type="taxonomic scope" value="Bacteria"/>
</dbReference>
<dbReference type="FunFam" id="3.40.50.300:FF:000040">
    <property type="entry name" value="GTPase Der"/>
    <property type="match status" value="1"/>
</dbReference>
<dbReference type="CDD" id="cd01895">
    <property type="entry name" value="EngA2"/>
    <property type="match status" value="1"/>
</dbReference>
<feature type="binding site" evidence="8">
    <location>
        <begin position="9"/>
        <end position="16"/>
    </location>
    <ligand>
        <name>GTP</name>
        <dbReference type="ChEBI" id="CHEBI:37565"/>
        <label>1</label>
    </ligand>
</feature>
<evidence type="ECO:0000256" key="8">
    <source>
        <dbReference type="HAMAP-Rule" id="MF_00195"/>
    </source>
</evidence>
<dbReference type="InterPro" id="IPR005225">
    <property type="entry name" value="Small_GTP-bd"/>
</dbReference>
<dbReference type="Gene3D" id="3.30.300.20">
    <property type="match status" value="1"/>
</dbReference>
<dbReference type="Pfam" id="PF14714">
    <property type="entry name" value="KH_dom-like"/>
    <property type="match status" value="1"/>
</dbReference>
<feature type="domain" description="EngA-type G" evidence="11">
    <location>
        <begin position="201"/>
        <end position="376"/>
    </location>
</feature>
<dbReference type="SUPFAM" id="SSF52540">
    <property type="entry name" value="P-loop containing nucleoside triphosphate hydrolases"/>
    <property type="match status" value="2"/>
</dbReference>
<comment type="similarity">
    <text evidence="1 8 9 10">Belongs to the TRAFAC class TrmE-Era-EngA-EngB-Septin-like GTPase superfamily. EngA (Der) GTPase family.</text>
</comment>
<keyword evidence="13" id="KW-1185">Reference proteome</keyword>
<dbReference type="Proteomes" id="UP000028702">
    <property type="component" value="Unassembled WGS sequence"/>
</dbReference>
<feature type="binding site" evidence="8">
    <location>
        <begin position="56"/>
        <end position="60"/>
    </location>
    <ligand>
        <name>GTP</name>
        <dbReference type="ChEBI" id="CHEBI:37565"/>
        <label>1</label>
    </ligand>
</feature>
<dbReference type="NCBIfam" id="TIGR03594">
    <property type="entry name" value="GTPase_EngA"/>
    <property type="match status" value="1"/>
</dbReference>
<feature type="binding site" evidence="8">
    <location>
        <begin position="119"/>
        <end position="122"/>
    </location>
    <ligand>
        <name>GTP</name>
        <dbReference type="ChEBI" id="CHEBI:37565"/>
        <label>1</label>
    </ligand>
</feature>
<evidence type="ECO:0000259" key="11">
    <source>
        <dbReference type="PROSITE" id="PS51712"/>
    </source>
</evidence>
<dbReference type="GO" id="GO:0042254">
    <property type="term" value="P:ribosome biogenesis"/>
    <property type="evidence" value="ECO:0007669"/>
    <property type="project" value="UniProtKB-KW"/>
</dbReference>
<comment type="caution">
    <text evidence="12">The sequence shown here is derived from an EMBL/GenBank/DDBJ whole genome shotgun (WGS) entry which is preliminary data.</text>
</comment>
<evidence type="ECO:0000256" key="10">
    <source>
        <dbReference type="RuleBase" id="RU004481"/>
    </source>
</evidence>
<dbReference type="GO" id="GO:0005525">
    <property type="term" value="F:GTP binding"/>
    <property type="evidence" value="ECO:0007669"/>
    <property type="project" value="UniProtKB-UniRule"/>
</dbReference>
<dbReference type="FunFam" id="3.30.300.20:FF:000004">
    <property type="entry name" value="GTPase Der"/>
    <property type="match status" value="1"/>
</dbReference>
<sequence>MSFKLAIVGRPNVGKSTLFNRLVGRKLALVDDTPGVTRDRREGEGKLGDLEFTVVDTAGLEEAKGDALEARMRQQTDLAIAEADLCLLLIDARAGVTPLDRHFAQLLRRSDAPVVLAANKCEGNAAHDGLVEAYELGLGTPIALSAEHGQGLGDLYDLLQPLVQAVQEGEIADTITEEAELEDEEGFDPETPFEPDLEAPLRIAVVGRPNVGKSTLINQLIGEDRMLTGPEAGITRDAIGVEWEWRGRKVKLFDTAGMRKRARVTEKLEKLSVADTLRAIRFAEVVVLMIDATIPFEKQDLHIADLVEQEGRGLVVAVNKWDLIEDGQAVMADLTEKLGRLLPQIRGVPIITFSALAGKGTDKLMPRIEEVHTVWNSRVSTGKLNRWLEGAVGRHPPPAASGRRVSLKYITQVKSRPPTFAIFSSRAEEVPPSYKRYLINSMRKTFGLPGVPIRIFMRKTKNPYANRARKR</sequence>
<evidence type="ECO:0000256" key="7">
    <source>
        <dbReference type="ARBA" id="ARBA00032345"/>
    </source>
</evidence>
<feature type="binding site" evidence="8">
    <location>
        <begin position="254"/>
        <end position="258"/>
    </location>
    <ligand>
        <name>GTP</name>
        <dbReference type="ChEBI" id="CHEBI:37565"/>
        <label>2</label>
    </ligand>
</feature>
<dbReference type="InterPro" id="IPR027417">
    <property type="entry name" value="P-loop_NTPase"/>
</dbReference>
<feature type="binding site" evidence="8">
    <location>
        <begin position="207"/>
        <end position="214"/>
    </location>
    <ligand>
        <name>GTP</name>
        <dbReference type="ChEBI" id="CHEBI:37565"/>
        <label>2</label>
    </ligand>
</feature>
<keyword evidence="3 8" id="KW-0690">Ribosome biogenesis</keyword>
<dbReference type="NCBIfam" id="TIGR00231">
    <property type="entry name" value="small_GTP"/>
    <property type="match status" value="2"/>
</dbReference>
<dbReference type="InterPro" id="IPR015946">
    <property type="entry name" value="KH_dom-like_a/b"/>
</dbReference>
<evidence type="ECO:0000256" key="3">
    <source>
        <dbReference type="ARBA" id="ARBA00022517"/>
    </source>
</evidence>
<reference evidence="12 13" key="1">
    <citation type="submission" date="2014-07" db="EMBL/GenBank/DDBJ databases">
        <title>Tepidicaulis marinum gen. nov., sp. nov., a novel marine bacterium denitrifying nitrate to nitrous oxide strictly under microaerobic conditions.</title>
        <authorList>
            <person name="Takeuchi M."/>
            <person name="Yamagishi T."/>
            <person name="Kamagata Y."/>
            <person name="Oshima K."/>
            <person name="Hattori M."/>
            <person name="Katayama T."/>
            <person name="Hanada S."/>
            <person name="Tamaki H."/>
            <person name="Marumo K."/>
            <person name="Maeda H."/>
            <person name="Nedachi M."/>
            <person name="Iwasaki W."/>
            <person name="Suwa Y."/>
            <person name="Sakata S."/>
        </authorList>
    </citation>
    <scope>NUCLEOTIDE SEQUENCE [LARGE SCALE GENOMIC DNA]</scope>
    <source>
        <strain evidence="12 13">MA2</strain>
    </source>
</reference>
<keyword evidence="4 10" id="KW-0677">Repeat</keyword>
<dbReference type="FunFam" id="3.40.50.300:FF:000057">
    <property type="entry name" value="GTPase Der"/>
    <property type="match status" value="1"/>
</dbReference>